<keyword evidence="8 13" id="KW-0418">Kinase</keyword>
<evidence type="ECO:0000256" key="5">
    <source>
        <dbReference type="ARBA" id="ARBA00022553"/>
    </source>
</evidence>
<evidence type="ECO:0000256" key="3">
    <source>
        <dbReference type="ARBA" id="ARBA00012438"/>
    </source>
</evidence>
<dbReference type="AlphaFoldDB" id="A0A432ZFG4"/>
<keyword evidence="10" id="KW-0472">Membrane</keyword>
<feature type="domain" description="HAMP" evidence="12">
    <location>
        <begin position="178"/>
        <end position="232"/>
    </location>
</feature>
<feature type="domain" description="Histidine kinase" evidence="11">
    <location>
        <begin position="240"/>
        <end position="457"/>
    </location>
</feature>
<dbReference type="Pfam" id="PF00512">
    <property type="entry name" value="HisKA"/>
    <property type="match status" value="1"/>
</dbReference>
<dbReference type="PANTHER" id="PTHR44936:SF10">
    <property type="entry name" value="SENSOR PROTEIN RSTB"/>
    <property type="match status" value="1"/>
</dbReference>
<dbReference type="PRINTS" id="PR00344">
    <property type="entry name" value="BCTRLSENSOR"/>
</dbReference>
<dbReference type="GO" id="GO:0000155">
    <property type="term" value="F:phosphorelay sensor kinase activity"/>
    <property type="evidence" value="ECO:0007669"/>
    <property type="project" value="InterPro"/>
</dbReference>
<keyword evidence="9" id="KW-0067">ATP-binding</keyword>
<dbReference type="GO" id="GO:0005886">
    <property type="term" value="C:plasma membrane"/>
    <property type="evidence" value="ECO:0007669"/>
    <property type="project" value="UniProtKB-SubCell"/>
</dbReference>
<evidence type="ECO:0000256" key="2">
    <source>
        <dbReference type="ARBA" id="ARBA00004651"/>
    </source>
</evidence>
<evidence type="ECO:0000313" key="14">
    <source>
        <dbReference type="Proteomes" id="UP000288279"/>
    </source>
</evidence>
<dbReference type="SMART" id="SM00388">
    <property type="entry name" value="HisKA"/>
    <property type="match status" value="1"/>
</dbReference>
<dbReference type="SUPFAM" id="SSF158472">
    <property type="entry name" value="HAMP domain-like"/>
    <property type="match status" value="1"/>
</dbReference>
<dbReference type="InterPro" id="IPR003594">
    <property type="entry name" value="HATPase_dom"/>
</dbReference>
<dbReference type="SUPFAM" id="SSF55874">
    <property type="entry name" value="ATPase domain of HSP90 chaperone/DNA topoisomerase II/histidine kinase"/>
    <property type="match status" value="1"/>
</dbReference>
<dbReference type="Gene3D" id="3.30.565.10">
    <property type="entry name" value="Histidine kinase-like ATPase, C-terminal domain"/>
    <property type="match status" value="1"/>
</dbReference>
<keyword evidence="4" id="KW-1003">Cell membrane</keyword>
<dbReference type="GO" id="GO:0005524">
    <property type="term" value="F:ATP binding"/>
    <property type="evidence" value="ECO:0007669"/>
    <property type="project" value="UniProtKB-KW"/>
</dbReference>
<evidence type="ECO:0000256" key="8">
    <source>
        <dbReference type="ARBA" id="ARBA00022777"/>
    </source>
</evidence>
<evidence type="ECO:0000313" key="13">
    <source>
        <dbReference type="EMBL" id="RUO76707.1"/>
    </source>
</evidence>
<dbReference type="Gene3D" id="6.10.340.10">
    <property type="match status" value="1"/>
</dbReference>
<dbReference type="CDD" id="cd00082">
    <property type="entry name" value="HisKA"/>
    <property type="match status" value="1"/>
</dbReference>
<accession>A0A432ZFG4</accession>
<dbReference type="Proteomes" id="UP000288279">
    <property type="component" value="Unassembled WGS sequence"/>
</dbReference>
<keyword evidence="6" id="KW-0808">Transferase</keyword>
<dbReference type="PROSITE" id="PS50885">
    <property type="entry name" value="HAMP"/>
    <property type="match status" value="1"/>
</dbReference>
<dbReference type="CDD" id="cd06225">
    <property type="entry name" value="HAMP"/>
    <property type="match status" value="1"/>
</dbReference>
<dbReference type="SUPFAM" id="SSF47384">
    <property type="entry name" value="Homodimeric domain of signal transducing histidine kinase"/>
    <property type="match status" value="1"/>
</dbReference>
<evidence type="ECO:0000259" key="12">
    <source>
        <dbReference type="PROSITE" id="PS50885"/>
    </source>
</evidence>
<reference evidence="13 14" key="1">
    <citation type="journal article" date="2011" name="Front. Microbiol.">
        <title>Genomic signatures of strain selection and enhancement in Bacillus atrophaeus var. globigii, a historical biowarfare simulant.</title>
        <authorList>
            <person name="Gibbons H.S."/>
            <person name="Broomall S.M."/>
            <person name="McNew L.A."/>
            <person name="Daligault H."/>
            <person name="Chapman C."/>
            <person name="Bruce D."/>
            <person name="Karavis M."/>
            <person name="Krepps M."/>
            <person name="McGregor P.A."/>
            <person name="Hong C."/>
            <person name="Park K.H."/>
            <person name="Akmal A."/>
            <person name="Feldman A."/>
            <person name="Lin J.S."/>
            <person name="Chang W.E."/>
            <person name="Higgs B.W."/>
            <person name="Demirev P."/>
            <person name="Lindquist J."/>
            <person name="Liem A."/>
            <person name="Fochler E."/>
            <person name="Read T.D."/>
            <person name="Tapia R."/>
            <person name="Johnson S."/>
            <person name="Bishop-Lilly K.A."/>
            <person name="Detter C."/>
            <person name="Han C."/>
            <person name="Sozhamannan S."/>
            <person name="Rosenzweig C.N."/>
            <person name="Skowronski E.W."/>
        </authorList>
    </citation>
    <scope>NUCLEOTIDE SEQUENCE [LARGE SCALE GENOMIC DNA]</scope>
    <source>
        <strain evidence="13 14">PIT1</strain>
    </source>
</reference>
<dbReference type="InterPro" id="IPR050980">
    <property type="entry name" value="2C_sensor_his_kinase"/>
</dbReference>
<proteinExistence type="predicted"/>
<organism evidence="13 14">
    <name type="scientific">Pseudidiomarina taiwanensis</name>
    <dbReference type="NCBI Taxonomy" id="337250"/>
    <lineage>
        <taxon>Bacteria</taxon>
        <taxon>Pseudomonadati</taxon>
        <taxon>Pseudomonadota</taxon>
        <taxon>Gammaproteobacteria</taxon>
        <taxon>Alteromonadales</taxon>
        <taxon>Idiomarinaceae</taxon>
        <taxon>Pseudidiomarina</taxon>
    </lineage>
</organism>
<evidence type="ECO:0000259" key="11">
    <source>
        <dbReference type="PROSITE" id="PS50109"/>
    </source>
</evidence>
<dbReference type="InterPro" id="IPR003660">
    <property type="entry name" value="HAMP_dom"/>
</dbReference>
<keyword evidence="5" id="KW-0597">Phosphoprotein</keyword>
<gene>
    <name evidence="13" type="ORF">CWI83_07205</name>
</gene>
<dbReference type="EC" id="2.7.13.3" evidence="3"/>
<evidence type="ECO:0000256" key="7">
    <source>
        <dbReference type="ARBA" id="ARBA00022741"/>
    </source>
</evidence>
<comment type="catalytic activity">
    <reaction evidence="1">
        <text>ATP + protein L-histidine = ADP + protein N-phospho-L-histidine.</text>
        <dbReference type="EC" id="2.7.13.3"/>
    </reaction>
</comment>
<dbReference type="Pfam" id="PF02518">
    <property type="entry name" value="HATPase_c"/>
    <property type="match status" value="1"/>
</dbReference>
<keyword evidence="10" id="KW-0812">Transmembrane</keyword>
<comment type="subcellular location">
    <subcellularLocation>
        <location evidence="2">Cell membrane</location>
        <topology evidence="2">Multi-pass membrane protein</topology>
    </subcellularLocation>
</comment>
<keyword evidence="10" id="KW-1133">Transmembrane helix</keyword>
<dbReference type="InterPro" id="IPR036890">
    <property type="entry name" value="HATPase_C_sf"/>
</dbReference>
<dbReference type="Gene3D" id="1.10.287.130">
    <property type="match status" value="1"/>
</dbReference>
<dbReference type="RefSeq" id="WP_126827598.1">
    <property type="nucleotide sequence ID" value="NZ_PIQG01000003.1"/>
</dbReference>
<dbReference type="InterPro" id="IPR036097">
    <property type="entry name" value="HisK_dim/P_sf"/>
</dbReference>
<name>A0A432ZFG4_9GAMM</name>
<dbReference type="SMART" id="SM00387">
    <property type="entry name" value="HATPase_c"/>
    <property type="match status" value="1"/>
</dbReference>
<evidence type="ECO:0000256" key="6">
    <source>
        <dbReference type="ARBA" id="ARBA00022679"/>
    </source>
</evidence>
<dbReference type="OrthoDB" id="9804645at2"/>
<dbReference type="InterPro" id="IPR003661">
    <property type="entry name" value="HisK_dim/P_dom"/>
</dbReference>
<dbReference type="EMBL" id="PIQG01000003">
    <property type="protein sequence ID" value="RUO76707.1"/>
    <property type="molecule type" value="Genomic_DNA"/>
</dbReference>
<comment type="caution">
    <text evidence="13">The sequence shown here is derived from an EMBL/GenBank/DDBJ whole genome shotgun (WGS) entry which is preliminary data.</text>
</comment>
<dbReference type="Pfam" id="PF00672">
    <property type="entry name" value="HAMP"/>
    <property type="match status" value="1"/>
</dbReference>
<dbReference type="SMART" id="SM00304">
    <property type="entry name" value="HAMP"/>
    <property type="match status" value="1"/>
</dbReference>
<evidence type="ECO:0000256" key="10">
    <source>
        <dbReference type="SAM" id="Phobius"/>
    </source>
</evidence>
<protein>
    <recommendedName>
        <fullName evidence="3">histidine kinase</fullName>
        <ecNumber evidence="3">2.7.13.3</ecNumber>
    </recommendedName>
</protein>
<dbReference type="InterPro" id="IPR005467">
    <property type="entry name" value="His_kinase_dom"/>
</dbReference>
<sequence>MRWYHSLSLRLLLLFWALLFTVASSGYVLALWFSTPITASPLEPSIERSLTPLLSDPQTVRSLAPGRLVAGDYRVVASYVERGSDPLKLDTVLATTHQRVLLKQLDATQAEQLPVKSLMLLGPFVLNHPELGEKRVLLSRPLTAAEQVDKAVNEQQAQQAQTYALLVGSGIIAVLLGIYLVKPLKRLTQATREIAEGSAEPELQRLPKRTDELGLLARALQTTAHDLAVSRDAQRRLLSDVSHELRSPLARMQVALMLSQDESDEGADNPHLSQLSRDVERLSAIIERILSLSRLENGLVALETSTIDTRALAETLAADLSYVDAAHGQRVQVLPLDGQGDWPTIESDPELLRLVIENLVRNALQYTDGKVELSCEQCDSDYFTIQVRDYGEGVPEDVLEKLFEPFYRGDPSRHHKAGVGLGMALSLRAAAVLGGNVSATNHPEGGLEVTIQLPLPASSEQHSSTELTNA</sequence>
<keyword evidence="7" id="KW-0547">Nucleotide-binding</keyword>
<feature type="transmembrane region" description="Helical" evidence="10">
    <location>
        <begin position="163"/>
        <end position="181"/>
    </location>
</feature>
<evidence type="ECO:0000256" key="1">
    <source>
        <dbReference type="ARBA" id="ARBA00000085"/>
    </source>
</evidence>
<dbReference type="PROSITE" id="PS50109">
    <property type="entry name" value="HIS_KIN"/>
    <property type="match status" value="1"/>
</dbReference>
<dbReference type="InterPro" id="IPR004358">
    <property type="entry name" value="Sig_transdc_His_kin-like_C"/>
</dbReference>
<evidence type="ECO:0000256" key="4">
    <source>
        <dbReference type="ARBA" id="ARBA00022475"/>
    </source>
</evidence>
<evidence type="ECO:0000256" key="9">
    <source>
        <dbReference type="ARBA" id="ARBA00022840"/>
    </source>
</evidence>
<keyword evidence="14" id="KW-1185">Reference proteome</keyword>
<dbReference type="PANTHER" id="PTHR44936">
    <property type="entry name" value="SENSOR PROTEIN CREC"/>
    <property type="match status" value="1"/>
</dbReference>